<keyword evidence="2" id="KW-1185">Reference proteome</keyword>
<dbReference type="KEGG" id="ssl:SS1G_07960"/>
<dbReference type="EMBL" id="CH476630">
    <property type="protein sequence ID" value="EDN92098.1"/>
    <property type="molecule type" value="Genomic_DNA"/>
</dbReference>
<organism evidence="1 2">
    <name type="scientific">Sclerotinia sclerotiorum (strain ATCC 18683 / 1980 / Ss-1)</name>
    <name type="common">White mold</name>
    <name type="synonym">Whetzelinia sclerotiorum</name>
    <dbReference type="NCBI Taxonomy" id="665079"/>
    <lineage>
        <taxon>Eukaryota</taxon>
        <taxon>Fungi</taxon>
        <taxon>Dikarya</taxon>
        <taxon>Ascomycota</taxon>
        <taxon>Pezizomycotina</taxon>
        <taxon>Leotiomycetes</taxon>
        <taxon>Helotiales</taxon>
        <taxon>Sclerotiniaceae</taxon>
        <taxon>Sclerotinia</taxon>
    </lineage>
</organism>
<evidence type="ECO:0000313" key="1">
    <source>
        <dbReference type="EMBL" id="EDN92098.1"/>
    </source>
</evidence>
<name>A7ERK6_SCLS1</name>
<protein>
    <submittedName>
        <fullName evidence="1">Uncharacterized protein</fullName>
    </submittedName>
</protein>
<dbReference type="Proteomes" id="UP000001312">
    <property type="component" value="Unassembled WGS sequence"/>
</dbReference>
<reference evidence="2" key="1">
    <citation type="journal article" date="2011" name="PLoS Genet.">
        <title>Genomic analysis of the necrotrophic fungal pathogens Sclerotinia sclerotiorum and Botrytis cinerea.</title>
        <authorList>
            <person name="Amselem J."/>
            <person name="Cuomo C.A."/>
            <person name="van Kan J.A."/>
            <person name="Viaud M."/>
            <person name="Benito E.P."/>
            <person name="Couloux A."/>
            <person name="Coutinho P.M."/>
            <person name="de Vries R.P."/>
            <person name="Dyer P.S."/>
            <person name="Fillinger S."/>
            <person name="Fournier E."/>
            <person name="Gout L."/>
            <person name="Hahn M."/>
            <person name="Kohn L."/>
            <person name="Lapalu N."/>
            <person name="Plummer K.M."/>
            <person name="Pradier J.M."/>
            <person name="Quevillon E."/>
            <person name="Sharon A."/>
            <person name="Simon A."/>
            <person name="ten Have A."/>
            <person name="Tudzynski B."/>
            <person name="Tudzynski P."/>
            <person name="Wincker P."/>
            <person name="Andrew M."/>
            <person name="Anthouard V."/>
            <person name="Beever R.E."/>
            <person name="Beffa R."/>
            <person name="Benoit I."/>
            <person name="Bouzid O."/>
            <person name="Brault B."/>
            <person name="Chen Z."/>
            <person name="Choquer M."/>
            <person name="Collemare J."/>
            <person name="Cotton P."/>
            <person name="Danchin E.G."/>
            <person name="Da Silva C."/>
            <person name="Gautier A."/>
            <person name="Giraud C."/>
            <person name="Giraud T."/>
            <person name="Gonzalez C."/>
            <person name="Grossetete S."/>
            <person name="Guldener U."/>
            <person name="Henrissat B."/>
            <person name="Howlett B.J."/>
            <person name="Kodira C."/>
            <person name="Kretschmer M."/>
            <person name="Lappartient A."/>
            <person name="Leroch M."/>
            <person name="Levis C."/>
            <person name="Mauceli E."/>
            <person name="Neuveglise C."/>
            <person name="Oeser B."/>
            <person name="Pearson M."/>
            <person name="Poulain J."/>
            <person name="Poussereau N."/>
            <person name="Quesneville H."/>
            <person name="Rascle C."/>
            <person name="Schumacher J."/>
            <person name="Segurens B."/>
            <person name="Sexton A."/>
            <person name="Silva E."/>
            <person name="Sirven C."/>
            <person name="Soanes D.M."/>
            <person name="Talbot N.J."/>
            <person name="Templeton M."/>
            <person name="Yandava C."/>
            <person name="Yarden O."/>
            <person name="Zeng Q."/>
            <person name="Rollins J.A."/>
            <person name="Lebrun M.H."/>
            <person name="Dickman M."/>
        </authorList>
    </citation>
    <scope>NUCLEOTIDE SEQUENCE [LARGE SCALE GENOMIC DNA]</scope>
    <source>
        <strain evidence="2">ATCC 18683 / 1980 / Ss-1</strain>
    </source>
</reference>
<evidence type="ECO:0000313" key="2">
    <source>
        <dbReference type="Proteomes" id="UP000001312"/>
    </source>
</evidence>
<gene>
    <name evidence="1" type="ORF">SS1G_07960</name>
</gene>
<sequence length="51" mass="6107">MSIFPMKQVHPSCLVIHDSRFTNQDNYNVYWRPMKSRTLKNTDMSQCVTRT</sequence>
<proteinExistence type="predicted"/>
<dbReference type="AlphaFoldDB" id="A7ERK6"/>
<dbReference type="InParanoid" id="A7ERK6"/>
<dbReference type="RefSeq" id="XP_001591334.1">
    <property type="nucleotide sequence ID" value="XM_001591284.1"/>
</dbReference>
<dbReference type="GeneID" id="5487322"/>
<accession>A7ERK6</accession>